<feature type="domain" description="ABC transporter" evidence="7">
    <location>
        <begin position="7"/>
        <end position="224"/>
    </location>
</feature>
<dbReference type="Pfam" id="PF00005">
    <property type="entry name" value="ABC_tran"/>
    <property type="match status" value="1"/>
</dbReference>
<keyword evidence="6" id="KW-0406">Ion transport</keyword>
<evidence type="ECO:0000256" key="4">
    <source>
        <dbReference type="ARBA" id="ARBA00022840"/>
    </source>
</evidence>
<dbReference type="Proteomes" id="UP001176960">
    <property type="component" value="Unassembled WGS sequence"/>
</dbReference>
<evidence type="ECO:0000256" key="6">
    <source>
        <dbReference type="ARBA" id="ARBA00023065"/>
    </source>
</evidence>
<gene>
    <name evidence="8" type="ORF">LMG32879_001891</name>
</gene>
<keyword evidence="2" id="KW-0813">Transport</keyword>
<keyword evidence="4 8" id="KW-0067">ATP-binding</keyword>
<evidence type="ECO:0000313" key="8">
    <source>
        <dbReference type="EMBL" id="CAI9121047.1"/>
    </source>
</evidence>
<comment type="caution">
    <text evidence="8">The sequence shown here is derived from an EMBL/GenBank/DDBJ whole genome shotgun (WGS) entry which is preliminary data.</text>
</comment>
<dbReference type="GO" id="GO:0005524">
    <property type="term" value="F:ATP binding"/>
    <property type="evidence" value="ECO:0007669"/>
    <property type="project" value="UniProtKB-KW"/>
</dbReference>
<dbReference type="GO" id="GO:0016887">
    <property type="term" value="F:ATP hydrolysis activity"/>
    <property type="evidence" value="ECO:0007669"/>
    <property type="project" value="InterPro"/>
</dbReference>
<keyword evidence="5" id="KW-0862">Zinc</keyword>
<evidence type="ECO:0000313" key="9">
    <source>
        <dbReference type="Proteomes" id="UP001176960"/>
    </source>
</evidence>
<evidence type="ECO:0000259" key="7">
    <source>
        <dbReference type="PROSITE" id="PS50893"/>
    </source>
</evidence>
<dbReference type="InterPro" id="IPR050153">
    <property type="entry name" value="Metal_Ion_Import_ABC"/>
</dbReference>
<protein>
    <submittedName>
        <fullName evidence="8">ATP-binding cassette domain-containing protein</fullName>
    </submittedName>
</protein>
<evidence type="ECO:0000256" key="2">
    <source>
        <dbReference type="ARBA" id="ARBA00022448"/>
    </source>
</evidence>
<evidence type="ECO:0000256" key="5">
    <source>
        <dbReference type="ARBA" id="ARBA00022906"/>
    </source>
</evidence>
<dbReference type="Gene3D" id="3.40.50.300">
    <property type="entry name" value="P-loop containing nucleotide triphosphate hydrolases"/>
    <property type="match status" value="1"/>
</dbReference>
<keyword evidence="3" id="KW-0547">Nucleotide-binding</keyword>
<evidence type="ECO:0000256" key="1">
    <source>
        <dbReference type="ARBA" id="ARBA00005417"/>
    </source>
</evidence>
<dbReference type="InterPro" id="IPR003439">
    <property type="entry name" value="ABC_transporter-like_ATP-bd"/>
</dbReference>
<dbReference type="PANTHER" id="PTHR42734">
    <property type="entry name" value="METAL TRANSPORT SYSTEM ATP-BINDING PROTEIN TM_0124-RELATED"/>
    <property type="match status" value="1"/>
</dbReference>
<dbReference type="AlphaFoldDB" id="A0AA35V1Q0"/>
<dbReference type="RefSeq" id="WP_289842158.1">
    <property type="nucleotide sequence ID" value="NZ_CATKSH010000010.1"/>
</dbReference>
<dbReference type="InterPro" id="IPR027417">
    <property type="entry name" value="P-loop_NTPase"/>
</dbReference>
<comment type="similarity">
    <text evidence="1">Belongs to the ABC transporter superfamily.</text>
</comment>
<dbReference type="PANTHER" id="PTHR42734:SF17">
    <property type="entry name" value="METAL TRANSPORT SYSTEM ATP-BINDING PROTEIN TM_0124-RELATED"/>
    <property type="match status" value="1"/>
</dbReference>
<organism evidence="8 9">
    <name type="scientific">Brytella acorum</name>
    <dbReference type="NCBI Taxonomy" id="2959299"/>
    <lineage>
        <taxon>Bacteria</taxon>
        <taxon>Pseudomonadati</taxon>
        <taxon>Pseudomonadota</taxon>
        <taxon>Alphaproteobacteria</taxon>
        <taxon>Acetobacterales</taxon>
        <taxon>Acetobacteraceae</taxon>
        <taxon>Brytella</taxon>
    </lineage>
</organism>
<dbReference type="SUPFAM" id="SSF52540">
    <property type="entry name" value="P-loop containing nucleoside triphosphate hydrolases"/>
    <property type="match status" value="1"/>
</dbReference>
<dbReference type="PROSITE" id="PS00211">
    <property type="entry name" value="ABC_TRANSPORTER_1"/>
    <property type="match status" value="1"/>
</dbReference>
<reference evidence="8" key="1">
    <citation type="submission" date="2023-03" db="EMBL/GenBank/DDBJ databases">
        <authorList>
            <person name="Cleenwerck I."/>
        </authorList>
    </citation>
    <scope>NUCLEOTIDE SEQUENCE</scope>
    <source>
        <strain evidence="8">LMG 32879</strain>
    </source>
</reference>
<dbReference type="SMART" id="SM00382">
    <property type="entry name" value="AAA"/>
    <property type="match status" value="1"/>
</dbReference>
<keyword evidence="5" id="KW-0864">Zinc transport</keyword>
<proteinExistence type="inferred from homology"/>
<evidence type="ECO:0000256" key="3">
    <source>
        <dbReference type="ARBA" id="ARBA00022741"/>
    </source>
</evidence>
<dbReference type="InterPro" id="IPR017871">
    <property type="entry name" value="ABC_transporter-like_CS"/>
</dbReference>
<accession>A0AA35V1Q0</accession>
<dbReference type="PROSITE" id="PS50893">
    <property type="entry name" value="ABC_TRANSPORTER_2"/>
    <property type="match status" value="1"/>
</dbReference>
<dbReference type="InterPro" id="IPR003593">
    <property type="entry name" value="AAA+_ATPase"/>
</dbReference>
<sequence>MSPRSPLVFSGLELSHGERKLCADVNCALPTGSVTLLQGHNGAGKTTLFRAILGLHRSRAGEIRVFGGAPAQGRSRIGYLPQTRPLSAPQLAARAFVTAAWRGSRFGLPSFGRACRNAVDEALTCVDACALATRPMFQLSGGERQRIGLAAALLDRPRLLLLDEPLAGLDTAHQEQLAVLLRHLQRTAGVTIFVSVHGRSPLDDVADFRLTLRPRGASFLPVHVDS</sequence>
<keyword evidence="9" id="KW-1185">Reference proteome</keyword>
<name>A0AA35V1Q0_9PROT</name>
<dbReference type="EMBL" id="CATKSH010000010">
    <property type="protein sequence ID" value="CAI9121047.1"/>
    <property type="molecule type" value="Genomic_DNA"/>
</dbReference>
<dbReference type="GO" id="GO:0006829">
    <property type="term" value="P:zinc ion transport"/>
    <property type="evidence" value="ECO:0007669"/>
    <property type="project" value="UniProtKB-KW"/>
</dbReference>